<protein>
    <submittedName>
        <fullName evidence="2">Uncharacterized protein</fullName>
    </submittedName>
</protein>
<reference evidence="2" key="2">
    <citation type="journal article" date="2015" name="Fish Shellfish Immunol.">
        <title>Early steps in the European eel (Anguilla anguilla)-Vibrio vulnificus interaction in the gills: Role of the RtxA13 toxin.</title>
        <authorList>
            <person name="Callol A."/>
            <person name="Pajuelo D."/>
            <person name="Ebbesson L."/>
            <person name="Teles M."/>
            <person name="MacKenzie S."/>
            <person name="Amaro C."/>
        </authorList>
    </citation>
    <scope>NUCLEOTIDE SEQUENCE</scope>
</reference>
<sequence>MNYKVYQQMIKEKKQKAKEEPNLDNKKKKKERVKKEVRRGSPRLVQYQQARSAGLKMECWC</sequence>
<feature type="region of interest" description="Disordered" evidence="1">
    <location>
        <begin position="12"/>
        <end position="42"/>
    </location>
</feature>
<proteinExistence type="predicted"/>
<dbReference type="AlphaFoldDB" id="A0A0E9XIH4"/>
<feature type="compositionally biased region" description="Basic residues" evidence="1">
    <location>
        <begin position="26"/>
        <end position="41"/>
    </location>
</feature>
<accession>A0A0E9XIH4</accession>
<organism evidence="2">
    <name type="scientific">Anguilla anguilla</name>
    <name type="common">European freshwater eel</name>
    <name type="synonym">Muraena anguilla</name>
    <dbReference type="NCBI Taxonomy" id="7936"/>
    <lineage>
        <taxon>Eukaryota</taxon>
        <taxon>Metazoa</taxon>
        <taxon>Chordata</taxon>
        <taxon>Craniata</taxon>
        <taxon>Vertebrata</taxon>
        <taxon>Euteleostomi</taxon>
        <taxon>Actinopterygii</taxon>
        <taxon>Neopterygii</taxon>
        <taxon>Teleostei</taxon>
        <taxon>Anguilliformes</taxon>
        <taxon>Anguillidae</taxon>
        <taxon>Anguilla</taxon>
    </lineage>
</organism>
<reference evidence="2" key="1">
    <citation type="submission" date="2014-11" db="EMBL/GenBank/DDBJ databases">
        <authorList>
            <person name="Amaro Gonzalez C."/>
        </authorList>
    </citation>
    <scope>NUCLEOTIDE SEQUENCE</scope>
</reference>
<dbReference type="EMBL" id="GBXM01006050">
    <property type="protein sequence ID" value="JAI02528.1"/>
    <property type="molecule type" value="Transcribed_RNA"/>
</dbReference>
<evidence type="ECO:0000313" key="2">
    <source>
        <dbReference type="EMBL" id="JAI02528.1"/>
    </source>
</evidence>
<name>A0A0E9XIH4_ANGAN</name>
<evidence type="ECO:0000256" key="1">
    <source>
        <dbReference type="SAM" id="MobiDB-lite"/>
    </source>
</evidence>